<dbReference type="CDD" id="cd00085">
    <property type="entry name" value="HNHc"/>
    <property type="match status" value="1"/>
</dbReference>
<dbReference type="EMBL" id="JACANB010000003">
    <property type="protein sequence ID" value="MDM1696186.1"/>
    <property type="molecule type" value="Genomic_DNA"/>
</dbReference>
<dbReference type="Proteomes" id="UP001173465">
    <property type="component" value="Unassembled WGS sequence"/>
</dbReference>
<dbReference type="InterPro" id="IPR003615">
    <property type="entry name" value="HNH_nuc"/>
</dbReference>
<keyword evidence="2" id="KW-0255">Endonuclease</keyword>
<sequence length="352" mass="40049">MDSQFLAGDTSLASQFRSIYLLGANTASYKFALAKALLSYQGQDQTFVSLDELTPIFAQYLLEHVQTGKRQINGTGGVGKMLNVLTLYSLGQITEQQMLQVVRVEGFKCVLDAFHRLPNRQQATPFFHKSILGKQQGISLTDELFDLTTQQSSADLTAEIEGRWCLVESAWSENSEIIIEYDLDAELLYYLKPVSNSTFMHSHLRTNLSYVRGPLNGYQKGKCFYCYRPITIESNQATTCDVDHVIPMSIQYGSTYDLQLNEAWNLVLACQQCNRWEAGGKAGNMPLFKFIESLYRRNEYLIASAHPLRENILRRTGRTTIQRKDFLRKRFEYACSLRAASWQPKEILGGSF</sequence>
<dbReference type="AlphaFoldDB" id="A0AAW7DQQ8"/>
<dbReference type="GO" id="GO:0008270">
    <property type="term" value="F:zinc ion binding"/>
    <property type="evidence" value="ECO:0007669"/>
    <property type="project" value="InterPro"/>
</dbReference>
<keyword evidence="2" id="KW-0540">Nuclease</keyword>
<accession>A0AAW7DQQ8</accession>
<name>A0AAW7DQQ8_9GAMM</name>
<organism evidence="2 3">
    <name type="scientific">Thiopseudomonas alkaliphila</name>
    <dbReference type="NCBI Taxonomy" id="1697053"/>
    <lineage>
        <taxon>Bacteria</taxon>
        <taxon>Pseudomonadati</taxon>
        <taxon>Pseudomonadota</taxon>
        <taxon>Gammaproteobacteria</taxon>
        <taxon>Pseudomonadales</taxon>
        <taxon>Pseudomonadaceae</taxon>
        <taxon>Thiopseudomonas</taxon>
    </lineage>
</organism>
<dbReference type="RefSeq" id="WP_286593552.1">
    <property type="nucleotide sequence ID" value="NZ_JACANB010000003.1"/>
</dbReference>
<protein>
    <submittedName>
        <fullName evidence="2">HNH endonuclease</fullName>
    </submittedName>
</protein>
<proteinExistence type="predicted"/>
<evidence type="ECO:0000313" key="3">
    <source>
        <dbReference type="Proteomes" id="UP001173465"/>
    </source>
</evidence>
<dbReference type="SMART" id="SM00507">
    <property type="entry name" value="HNHc"/>
    <property type="match status" value="1"/>
</dbReference>
<dbReference type="Gene3D" id="1.10.30.50">
    <property type="match status" value="1"/>
</dbReference>
<dbReference type="InterPro" id="IPR002711">
    <property type="entry name" value="HNH"/>
</dbReference>
<feature type="domain" description="HNH nuclease" evidence="1">
    <location>
        <begin position="210"/>
        <end position="275"/>
    </location>
</feature>
<dbReference type="GO" id="GO:0004519">
    <property type="term" value="F:endonuclease activity"/>
    <property type="evidence" value="ECO:0007669"/>
    <property type="project" value="UniProtKB-KW"/>
</dbReference>
<dbReference type="GO" id="GO:0003676">
    <property type="term" value="F:nucleic acid binding"/>
    <property type="evidence" value="ECO:0007669"/>
    <property type="project" value="InterPro"/>
</dbReference>
<evidence type="ECO:0000313" key="2">
    <source>
        <dbReference type="EMBL" id="MDM1696186.1"/>
    </source>
</evidence>
<reference evidence="2" key="2">
    <citation type="journal article" date="2022" name="Sci. Total Environ.">
        <title>Prevalence, transmission, and molecular epidemiology of tet(X)-positive bacteria among humans, animals, and environmental niches in China: An epidemiological, and genomic-based study.</title>
        <authorList>
            <person name="Dong N."/>
            <person name="Zeng Y."/>
            <person name="Cai C."/>
            <person name="Sun C."/>
            <person name="Lu J."/>
            <person name="Liu C."/>
            <person name="Zhou H."/>
            <person name="Sun Q."/>
            <person name="Shu L."/>
            <person name="Wang H."/>
            <person name="Wang Y."/>
            <person name="Wang S."/>
            <person name="Wu C."/>
            <person name="Chan E.W."/>
            <person name="Chen G."/>
            <person name="Shen Z."/>
            <person name="Chen S."/>
            <person name="Zhang R."/>
        </authorList>
    </citation>
    <scope>NUCLEOTIDE SEQUENCE</scope>
    <source>
        <strain evidence="2">DF46-2-2</strain>
    </source>
</reference>
<evidence type="ECO:0000259" key="1">
    <source>
        <dbReference type="SMART" id="SM00507"/>
    </source>
</evidence>
<comment type="caution">
    <text evidence="2">The sequence shown here is derived from an EMBL/GenBank/DDBJ whole genome shotgun (WGS) entry which is preliminary data.</text>
</comment>
<gene>
    <name evidence="2" type="ORF">HX099_05865</name>
</gene>
<dbReference type="Pfam" id="PF01844">
    <property type="entry name" value="HNH"/>
    <property type="match status" value="1"/>
</dbReference>
<reference evidence="2" key="1">
    <citation type="submission" date="2020-06" db="EMBL/GenBank/DDBJ databases">
        <authorList>
            <person name="Dong N."/>
        </authorList>
    </citation>
    <scope>NUCLEOTIDE SEQUENCE</scope>
    <source>
        <strain evidence="2">DF46-2-2</strain>
    </source>
</reference>
<keyword evidence="2" id="KW-0378">Hydrolase</keyword>